<sequence length="720" mass="83472">MNRKRLSKLDDSDNANCYRCRQFLNIPTNLCEMYEEISTYTEEYVDNVNFLQATVWLMSATKFMKDIPVEQFYLVFNKQWRKDSDHHNNHPISGIEDRSTNFINDSQSVHVSRTDLSCNIQYNINNHQAVHQQQYMNKGRDIFNEKRNSPSVFTSFQKLQKFFCVQNATSNKYIIPDSDEEYASSSDIFRDSLASQEANNIMHNEKTDEQLGKSLSDFVTEKPMKKFCSISPSSGLSKETFLKTTDYLAVTVNEDDSDIIAFDDDYTLHRQNCNQLKRQLTFDLNKQVLTSLTQAFNLNFDNKDGMISSNQVNNSDILQKDSAYDTYRLRTEHTPTSACILQNKDIGMFSRLFKVFIGNITPYQKYENVNDIPDLDILTANMAHKDWIPDQDRQLYSCFPHQNSGRSTDSLQIVCSHSVTPCTRNGHLQRDKSSIENQKYEGSNSKKRKLESVYKLADMARKTKTNEAKISSKWLRFTFEDLNGYGVALQSMKEILLVLQNEKITRQHMRKRCWKDTLEEQAVNAILNFCDVFEAENKTSICTEEIVQAVTSFLDKCIENTGLNKVTTLTHRISIILQLCTSMQVCIETINHLTVKLKSYENVLISLMTSKRANVHRIIDQLHTIFYTLTLCLQKYRLGFGKKGNNQSEEEVISPAVDLWKKQLKFEGAIVEDNAQTRERRWSMMLDDFTKIAMESSFIQFVEKSRTLVNILTFEKITSF</sequence>
<protein>
    <submittedName>
        <fullName evidence="1">Uncharacterized protein</fullName>
    </submittedName>
</protein>
<organism evidence="1 2">
    <name type="scientific">Habropoda laboriosa</name>
    <dbReference type="NCBI Taxonomy" id="597456"/>
    <lineage>
        <taxon>Eukaryota</taxon>
        <taxon>Metazoa</taxon>
        <taxon>Ecdysozoa</taxon>
        <taxon>Arthropoda</taxon>
        <taxon>Hexapoda</taxon>
        <taxon>Insecta</taxon>
        <taxon>Pterygota</taxon>
        <taxon>Neoptera</taxon>
        <taxon>Endopterygota</taxon>
        <taxon>Hymenoptera</taxon>
        <taxon>Apocrita</taxon>
        <taxon>Aculeata</taxon>
        <taxon>Apoidea</taxon>
        <taxon>Anthophila</taxon>
        <taxon>Apidae</taxon>
        <taxon>Habropoda</taxon>
    </lineage>
</organism>
<proteinExistence type="predicted"/>
<name>A0A0L7QXZ3_9HYME</name>
<reference evidence="1 2" key="1">
    <citation type="submission" date="2015-07" db="EMBL/GenBank/DDBJ databases">
        <title>The genome of Habropoda laboriosa.</title>
        <authorList>
            <person name="Pan H."/>
            <person name="Kapheim K."/>
        </authorList>
    </citation>
    <scope>NUCLEOTIDE SEQUENCE [LARGE SCALE GENOMIC DNA]</scope>
    <source>
        <strain evidence="1">0110345459</strain>
    </source>
</reference>
<accession>A0A0L7QXZ3</accession>
<dbReference type="OrthoDB" id="7670834at2759"/>
<dbReference type="Proteomes" id="UP000053825">
    <property type="component" value="Unassembled WGS sequence"/>
</dbReference>
<gene>
    <name evidence="1" type="ORF">WH47_03704</name>
</gene>
<dbReference type="EMBL" id="KQ414698">
    <property type="protein sequence ID" value="KOC63482.1"/>
    <property type="molecule type" value="Genomic_DNA"/>
</dbReference>
<keyword evidence="2" id="KW-1185">Reference proteome</keyword>
<evidence type="ECO:0000313" key="2">
    <source>
        <dbReference type="Proteomes" id="UP000053825"/>
    </source>
</evidence>
<dbReference type="AlphaFoldDB" id="A0A0L7QXZ3"/>
<evidence type="ECO:0000313" key="1">
    <source>
        <dbReference type="EMBL" id="KOC63482.1"/>
    </source>
</evidence>